<dbReference type="AlphaFoldDB" id="A0A3L9L882"/>
<keyword evidence="3" id="KW-1185">Reference proteome</keyword>
<dbReference type="EMBL" id="RDEX01000001">
    <property type="protein sequence ID" value="RLY94771.1"/>
    <property type="molecule type" value="Genomic_DNA"/>
</dbReference>
<evidence type="ECO:0000313" key="2">
    <source>
        <dbReference type="EMBL" id="RLY94771.1"/>
    </source>
</evidence>
<sequence>MSTTTDFTGWLPAEVAEMTRGLYSESQLKRLAGRGEIAHHRGSRGKVIFFRDDVRALLRHTAVRPAQAETTTPAPAELTAPVVSPFRTTSRSRAAHNEAAAS</sequence>
<feature type="region of interest" description="Disordered" evidence="1">
    <location>
        <begin position="65"/>
        <end position="102"/>
    </location>
</feature>
<evidence type="ECO:0000256" key="1">
    <source>
        <dbReference type="SAM" id="MobiDB-lite"/>
    </source>
</evidence>
<feature type="compositionally biased region" description="Low complexity" evidence="1">
    <location>
        <begin position="65"/>
        <end position="81"/>
    </location>
</feature>
<reference evidence="2 3" key="1">
    <citation type="submission" date="2018-10" db="EMBL/GenBank/DDBJ databases">
        <title>Kocuria tytonicola, new bacteria from the preen glands of American barn owls (Tyto furcata).</title>
        <authorList>
            <person name="Braun M.S."/>
            <person name="Wang E."/>
            <person name="Zimmermann S."/>
            <person name="Boutin S."/>
            <person name="Wagner H."/>
            <person name="Wink M."/>
        </authorList>
    </citation>
    <scope>NUCLEOTIDE SEQUENCE [LARGE SCALE GENOMIC DNA]</scope>
    <source>
        <strain evidence="2 3">473</strain>
    </source>
</reference>
<proteinExistence type="predicted"/>
<name>A0A3L9L882_9MICC</name>
<organism evidence="2 3">
    <name type="scientific">Kocuria tytonicola</name>
    <dbReference type="NCBI Taxonomy" id="2055946"/>
    <lineage>
        <taxon>Bacteria</taxon>
        <taxon>Bacillati</taxon>
        <taxon>Actinomycetota</taxon>
        <taxon>Actinomycetes</taxon>
        <taxon>Micrococcales</taxon>
        <taxon>Micrococcaceae</taxon>
        <taxon>Kocuria</taxon>
    </lineage>
</organism>
<evidence type="ECO:0000313" key="3">
    <source>
        <dbReference type="Proteomes" id="UP000277871"/>
    </source>
</evidence>
<dbReference type="RefSeq" id="WP_121864508.1">
    <property type="nucleotide sequence ID" value="NZ_RDEX01000001.1"/>
</dbReference>
<gene>
    <name evidence="2" type="ORF">EAE32_06430</name>
</gene>
<dbReference type="Proteomes" id="UP000277871">
    <property type="component" value="Unassembled WGS sequence"/>
</dbReference>
<protein>
    <submittedName>
        <fullName evidence="2">Uncharacterized protein</fullName>
    </submittedName>
</protein>
<accession>A0A3L9L882</accession>
<comment type="caution">
    <text evidence="2">The sequence shown here is derived from an EMBL/GenBank/DDBJ whole genome shotgun (WGS) entry which is preliminary data.</text>
</comment>